<dbReference type="InterPro" id="IPR045065">
    <property type="entry name" value="XPO1/5"/>
</dbReference>
<dbReference type="PANTHER" id="PTHR11223:SF3">
    <property type="entry name" value="EXPORTIN-5"/>
    <property type="match status" value="1"/>
</dbReference>
<dbReference type="Proteomes" id="UP001140011">
    <property type="component" value="Unassembled WGS sequence"/>
</dbReference>
<dbReference type="Pfam" id="PF19273">
    <property type="entry name" value="Exportin-5"/>
    <property type="match status" value="1"/>
</dbReference>
<dbReference type="GO" id="GO:0005634">
    <property type="term" value="C:nucleus"/>
    <property type="evidence" value="ECO:0007669"/>
    <property type="project" value="TreeGrafter"/>
</dbReference>
<dbReference type="InterPro" id="IPR045478">
    <property type="entry name" value="Exportin-5_C"/>
</dbReference>
<dbReference type="GO" id="GO:0005049">
    <property type="term" value="F:nuclear export signal receptor activity"/>
    <property type="evidence" value="ECO:0007669"/>
    <property type="project" value="InterPro"/>
</dbReference>
<gene>
    <name evidence="2" type="primary">MSN5</name>
    <name evidence="2" type="ORF">GGI19_002478</name>
</gene>
<dbReference type="GO" id="GO:0042565">
    <property type="term" value="C:RNA nuclear export complex"/>
    <property type="evidence" value="ECO:0007669"/>
    <property type="project" value="TreeGrafter"/>
</dbReference>
<dbReference type="InterPro" id="IPR016024">
    <property type="entry name" value="ARM-type_fold"/>
</dbReference>
<evidence type="ECO:0000313" key="2">
    <source>
        <dbReference type="EMBL" id="KAJ2754326.1"/>
    </source>
</evidence>
<dbReference type="EMBL" id="JANBUH010000124">
    <property type="protein sequence ID" value="KAJ2754326.1"/>
    <property type="molecule type" value="Genomic_DNA"/>
</dbReference>
<comment type="caution">
    <text evidence="2">The sequence shown here is derived from an EMBL/GenBank/DDBJ whole genome shotgun (WGS) entry which is preliminary data.</text>
</comment>
<protein>
    <submittedName>
        <fullName evidence="2">Karyopherin</fullName>
    </submittedName>
</protein>
<dbReference type="PANTHER" id="PTHR11223">
    <property type="entry name" value="EXPORTIN 1/5"/>
    <property type="match status" value="1"/>
</dbReference>
<feature type="domain" description="Exportin-5 C-terminal" evidence="1">
    <location>
        <begin position="477"/>
        <end position="1098"/>
    </location>
</feature>
<evidence type="ECO:0000313" key="3">
    <source>
        <dbReference type="Proteomes" id="UP001140011"/>
    </source>
</evidence>
<reference evidence="2" key="1">
    <citation type="submission" date="2022-07" db="EMBL/GenBank/DDBJ databases">
        <title>Phylogenomic reconstructions and comparative analyses of Kickxellomycotina fungi.</title>
        <authorList>
            <person name="Reynolds N.K."/>
            <person name="Stajich J.E."/>
            <person name="Barry K."/>
            <person name="Grigoriev I.V."/>
            <person name="Crous P."/>
            <person name="Smith M.E."/>
        </authorList>
    </citation>
    <scope>NUCLEOTIDE SEQUENCE</scope>
    <source>
        <strain evidence="2">BCRC 34297</strain>
    </source>
</reference>
<sequence>MDSAVVQRVIQALDLVYSSDTSVEQRREAEAVCQQVRNDPEALAYGFYLANPGNQYPAMVRHFGLQVVEHAIRHRWGGTNNGLDAQGCVAIRDKVLELIFNLTREDKPYIREKLVSILVMLIVRAWLSAGWTNLSEQLMRLYSQSAEGREMALSVWRTLGEEMFVYDRDPVVTIRKSHLTNGIVGALLPKSVVVELYPSGYRLSSDTTTPTTTGGGKKSKAVSLVVLEPGNEEGWLLRWAQYASELTASSAGMKELGDARETQLVAVIDTIAVYVEWVPIRALVSTQLIPRLAAALLVRSDVVRRRASEALETISRRNIASGEDRDTVLLQMAQQPEALSAIAQAYGTTLPNAVHNFWDDSSEALVVARSLAMVCANLVIMHWTRKKLDTNVLPQPEQFVELLVAMSRDTRYTVAAPVWGCWGTGILKHAAVARVPQVASAFGALTEHATQALFGLCRAAHVLHQGNHGSAGVDEDEAAEFESVGELRGFLTGDVRGRLLGIVRGMCQIDPAGFVGWILPSLAPVFGSSDQPMAVVEAAFMIVDTVLAALDEFEQHALEESDSVRMAQVQEARAPCYELGRLVVQFACPQGDDVQLATRQLSTLPSFAFLLRPNSINNSTDGAPRDLLMAVLQKCASCLHSSSNDLALVVARRATAALVRIASTIPDSLMLVYTDLSQLVQERIADPAVSQSVKSYLREFQLALIAGATTCSLPERKALAQPVIQPMVQALKTLSSLSLQSPTAFIEFLGLPHLDQAFASNGSVDEEARARRGQLSATLSTLYICLNRTLGNSDTGLAAVWSDYVDDLAQPILLLIRCIHALWNSAHWQHLPWQSAQAHDRLFGIAADGISTDDTTVAGGPAAKEARDVQNSLAVLRGHAYRCLGKLVHLPELFSGSDDMANNFTGCLFADAPSLTARHWRLLLVEVMRPVLRTVGNWPGQDMSSGSRRGVDAVAAFIPAWLGPLFAFCTEQLGAEWQALAQRNSQPTTNSERDVGTEITRDAVIRDWTRAWSQLLAELLSSIVYWIPDATQIEHDLMSSARVAIDVANKPNTGNPALGSWLLHTPDMFAATLTACLSALRFSDTQAVNRTVMLLASLTPSLALIALMPMYEPPSPALVSTATSYTSRLDSSLTVSSNGTCSSIFAWLVSDCVSALAAVLRDPLLIDVQDHVLLGVADLVYFSASIVERMPVNWSFRHSSGANTSNVAGDPGLAFRHAVLSSLLASLDNVDRVSAENTFALIVGESESKRRRALLRVALQPALAVEKSKLFDDKTQAKPAKPKHLSANEHDVDGSWSNKLAGHNASVLDNDEHFDLSSLLP</sequence>
<name>A0A9W8H270_9FUNG</name>
<keyword evidence="3" id="KW-1185">Reference proteome</keyword>
<dbReference type="GO" id="GO:0006405">
    <property type="term" value="P:RNA export from nucleus"/>
    <property type="evidence" value="ECO:0007669"/>
    <property type="project" value="TreeGrafter"/>
</dbReference>
<dbReference type="OrthoDB" id="2215036at2759"/>
<dbReference type="SUPFAM" id="SSF48371">
    <property type="entry name" value="ARM repeat"/>
    <property type="match status" value="1"/>
</dbReference>
<dbReference type="GO" id="GO:0003723">
    <property type="term" value="F:RNA binding"/>
    <property type="evidence" value="ECO:0007669"/>
    <property type="project" value="TreeGrafter"/>
</dbReference>
<evidence type="ECO:0000259" key="1">
    <source>
        <dbReference type="Pfam" id="PF19273"/>
    </source>
</evidence>
<dbReference type="Gene3D" id="1.25.10.10">
    <property type="entry name" value="Leucine-rich Repeat Variant"/>
    <property type="match status" value="1"/>
</dbReference>
<dbReference type="InterPro" id="IPR011989">
    <property type="entry name" value="ARM-like"/>
</dbReference>
<proteinExistence type="predicted"/>
<dbReference type="GO" id="GO:0005737">
    <property type="term" value="C:cytoplasm"/>
    <property type="evidence" value="ECO:0007669"/>
    <property type="project" value="TreeGrafter"/>
</dbReference>
<accession>A0A9W8H270</accession>
<dbReference type="GO" id="GO:0006611">
    <property type="term" value="P:protein export from nucleus"/>
    <property type="evidence" value="ECO:0007669"/>
    <property type="project" value="InterPro"/>
</dbReference>
<organism evidence="2 3">
    <name type="scientific">Coemansia pectinata</name>
    <dbReference type="NCBI Taxonomy" id="1052879"/>
    <lineage>
        <taxon>Eukaryota</taxon>
        <taxon>Fungi</taxon>
        <taxon>Fungi incertae sedis</taxon>
        <taxon>Zoopagomycota</taxon>
        <taxon>Kickxellomycotina</taxon>
        <taxon>Kickxellomycetes</taxon>
        <taxon>Kickxellales</taxon>
        <taxon>Kickxellaceae</taxon>
        <taxon>Coemansia</taxon>
    </lineage>
</organism>